<name>A0A9X2EJ67_9SPHN</name>
<evidence type="ECO:0000256" key="1">
    <source>
        <dbReference type="SAM" id="Phobius"/>
    </source>
</evidence>
<dbReference type="EMBL" id="JAMSHT010000001">
    <property type="protein sequence ID" value="MCM8558456.1"/>
    <property type="molecule type" value="Genomic_DNA"/>
</dbReference>
<dbReference type="Proteomes" id="UP001155128">
    <property type="component" value="Unassembled WGS sequence"/>
</dbReference>
<keyword evidence="1" id="KW-1133">Transmembrane helix</keyword>
<keyword evidence="4" id="KW-1185">Reference proteome</keyword>
<organism evidence="3 4">
    <name type="scientific">Sphingomicrobium sediminis</name>
    <dbReference type="NCBI Taxonomy" id="2950949"/>
    <lineage>
        <taxon>Bacteria</taxon>
        <taxon>Pseudomonadati</taxon>
        <taxon>Pseudomonadota</taxon>
        <taxon>Alphaproteobacteria</taxon>
        <taxon>Sphingomonadales</taxon>
        <taxon>Sphingomonadaceae</taxon>
        <taxon>Sphingomicrobium</taxon>
    </lineage>
</organism>
<dbReference type="RefSeq" id="WP_252115354.1">
    <property type="nucleotide sequence ID" value="NZ_JAMSHT010000001.1"/>
</dbReference>
<keyword evidence="1" id="KW-0472">Membrane</keyword>
<feature type="domain" description="YdbS-like PH" evidence="2">
    <location>
        <begin position="94"/>
        <end position="173"/>
    </location>
</feature>
<evidence type="ECO:0000259" key="2">
    <source>
        <dbReference type="Pfam" id="PF03703"/>
    </source>
</evidence>
<dbReference type="PANTHER" id="PTHR34473">
    <property type="entry name" value="UPF0699 TRANSMEMBRANE PROTEIN YDBS"/>
    <property type="match status" value="1"/>
</dbReference>
<comment type="caution">
    <text evidence="3">The sequence shown here is derived from an EMBL/GenBank/DDBJ whole genome shotgun (WGS) entry which is preliminary data.</text>
</comment>
<dbReference type="InterPro" id="IPR005182">
    <property type="entry name" value="YdbS-like_PH"/>
</dbReference>
<gene>
    <name evidence="3" type="ORF">NDO55_11565</name>
</gene>
<feature type="transmembrane region" description="Helical" evidence="1">
    <location>
        <begin position="40"/>
        <end position="60"/>
    </location>
</feature>
<dbReference type="AlphaFoldDB" id="A0A9X2EJ67"/>
<dbReference type="Pfam" id="PF03703">
    <property type="entry name" value="bPH_2"/>
    <property type="match status" value="1"/>
</dbReference>
<sequence length="182" mass="20315">MSDTAPIDPDTFDPPLPESIAPTRPILPEGMNPVLPAYRWLIRTRIAITWLPFLIGALVLDNTVLEDFAYRGALSGIIAVLSLAIIIIAPQRIWRRLGYALAPRQLRIVRGWLFHWDTIVPLVRVQHIDVARGPLDKVFGTASLIVHTAGTHNSVVSLPGLEPERAVELRDAIRAEIKTDWQ</sequence>
<proteinExistence type="predicted"/>
<reference evidence="3" key="1">
    <citation type="submission" date="2022-06" db="EMBL/GenBank/DDBJ databases">
        <title>Sphingomicrobium sedimins sp. nov., a marine bacterium isolated from tidal flat.</title>
        <authorList>
            <person name="Kim C.-H."/>
            <person name="Yoo Y."/>
            <person name="Kim J.-J."/>
        </authorList>
    </citation>
    <scope>NUCLEOTIDE SEQUENCE</scope>
    <source>
        <strain evidence="3">GRR-S6-50</strain>
    </source>
</reference>
<protein>
    <submittedName>
        <fullName evidence="3">PH domain-containing protein</fullName>
    </submittedName>
</protein>
<evidence type="ECO:0000313" key="4">
    <source>
        <dbReference type="Proteomes" id="UP001155128"/>
    </source>
</evidence>
<accession>A0A9X2EJ67</accession>
<dbReference type="PANTHER" id="PTHR34473:SF3">
    <property type="entry name" value="TRANSMEMBRANE PROTEIN-RELATED"/>
    <property type="match status" value="1"/>
</dbReference>
<feature type="transmembrane region" description="Helical" evidence="1">
    <location>
        <begin position="72"/>
        <end position="89"/>
    </location>
</feature>
<evidence type="ECO:0000313" key="3">
    <source>
        <dbReference type="EMBL" id="MCM8558456.1"/>
    </source>
</evidence>
<keyword evidence="1" id="KW-0812">Transmembrane</keyword>